<dbReference type="EMBL" id="JAGKQM010000002">
    <property type="protein sequence ID" value="KAH0937199.1"/>
    <property type="molecule type" value="Genomic_DNA"/>
</dbReference>
<dbReference type="PROSITE" id="PS00018">
    <property type="entry name" value="EF_HAND_1"/>
    <property type="match status" value="1"/>
</dbReference>
<dbReference type="SMART" id="SM00054">
    <property type="entry name" value="EFh"/>
    <property type="match status" value="1"/>
</dbReference>
<protein>
    <recommendedName>
        <fullName evidence="3">EF-hand domain-containing protein</fullName>
    </recommendedName>
</protein>
<evidence type="ECO:0000313" key="5">
    <source>
        <dbReference type="Proteomes" id="UP000824890"/>
    </source>
</evidence>
<proteinExistence type="predicted"/>
<sequence length="121" mass="13037">MGNCCGRDTGNNNGEPTYENGVSAEASVKASRHPPASPPPATKQGPIAGCLSEEEIMGLKEMFKGMDTDDSGTITLEELRQGLAKQGTRYITMEELEQALREFGMNDGRDIKEIISEVDGD</sequence>
<evidence type="ECO:0000313" key="4">
    <source>
        <dbReference type="EMBL" id="KAH0937199.1"/>
    </source>
</evidence>
<dbReference type="Proteomes" id="UP000824890">
    <property type="component" value="Unassembled WGS sequence"/>
</dbReference>
<evidence type="ECO:0000259" key="3">
    <source>
        <dbReference type="PROSITE" id="PS50222"/>
    </source>
</evidence>
<dbReference type="SUPFAM" id="SSF47473">
    <property type="entry name" value="EF-hand"/>
    <property type="match status" value="1"/>
</dbReference>
<dbReference type="PROSITE" id="PS50222">
    <property type="entry name" value="EF_HAND_2"/>
    <property type="match status" value="1"/>
</dbReference>
<organism evidence="4 5">
    <name type="scientific">Brassica napus</name>
    <name type="common">Rape</name>
    <dbReference type="NCBI Taxonomy" id="3708"/>
    <lineage>
        <taxon>Eukaryota</taxon>
        <taxon>Viridiplantae</taxon>
        <taxon>Streptophyta</taxon>
        <taxon>Embryophyta</taxon>
        <taxon>Tracheophyta</taxon>
        <taxon>Spermatophyta</taxon>
        <taxon>Magnoliopsida</taxon>
        <taxon>eudicotyledons</taxon>
        <taxon>Gunneridae</taxon>
        <taxon>Pentapetalae</taxon>
        <taxon>rosids</taxon>
        <taxon>malvids</taxon>
        <taxon>Brassicales</taxon>
        <taxon>Brassicaceae</taxon>
        <taxon>Brassiceae</taxon>
        <taxon>Brassica</taxon>
    </lineage>
</organism>
<feature type="domain" description="EF-hand" evidence="3">
    <location>
        <begin position="54"/>
        <end position="89"/>
    </location>
</feature>
<reference evidence="4 5" key="1">
    <citation type="submission" date="2021-05" db="EMBL/GenBank/DDBJ databases">
        <title>Genome Assembly of Synthetic Allotetraploid Brassica napus Reveals Homoeologous Exchanges between Subgenomes.</title>
        <authorList>
            <person name="Davis J.T."/>
        </authorList>
    </citation>
    <scope>NUCLEOTIDE SEQUENCE [LARGE SCALE GENOMIC DNA]</scope>
    <source>
        <strain evidence="5">cv. Da-Ae</strain>
        <tissue evidence="4">Seedling</tissue>
    </source>
</reference>
<keyword evidence="1" id="KW-0106">Calcium</keyword>
<dbReference type="InterPro" id="IPR011992">
    <property type="entry name" value="EF-hand-dom_pair"/>
</dbReference>
<feature type="region of interest" description="Disordered" evidence="2">
    <location>
        <begin position="1"/>
        <end position="47"/>
    </location>
</feature>
<accession>A0ABQ8E6E0</accession>
<dbReference type="CDD" id="cd00051">
    <property type="entry name" value="EFh"/>
    <property type="match status" value="1"/>
</dbReference>
<keyword evidence="5" id="KW-1185">Reference proteome</keyword>
<gene>
    <name evidence="4" type="ORF">HID58_004660</name>
</gene>
<feature type="non-terminal residue" evidence="4">
    <location>
        <position position="121"/>
    </location>
</feature>
<evidence type="ECO:0000256" key="1">
    <source>
        <dbReference type="ARBA" id="ARBA00022837"/>
    </source>
</evidence>
<evidence type="ECO:0000256" key="2">
    <source>
        <dbReference type="SAM" id="MobiDB-lite"/>
    </source>
</evidence>
<dbReference type="Gene3D" id="1.10.238.10">
    <property type="entry name" value="EF-hand"/>
    <property type="match status" value="2"/>
</dbReference>
<dbReference type="Pfam" id="PF00036">
    <property type="entry name" value="EF-hand_1"/>
    <property type="match status" value="1"/>
</dbReference>
<name>A0ABQ8E6E0_BRANA</name>
<comment type="caution">
    <text evidence="4">The sequence shown here is derived from an EMBL/GenBank/DDBJ whole genome shotgun (WGS) entry which is preliminary data.</text>
</comment>
<dbReference type="InterPro" id="IPR018247">
    <property type="entry name" value="EF_Hand_1_Ca_BS"/>
</dbReference>
<dbReference type="InterPro" id="IPR002048">
    <property type="entry name" value="EF_hand_dom"/>
</dbReference>